<dbReference type="PRINTS" id="PR00081">
    <property type="entry name" value="GDHRDH"/>
</dbReference>
<evidence type="ECO:0000313" key="4">
    <source>
        <dbReference type="EMBL" id="MDV7214446.1"/>
    </source>
</evidence>
<dbReference type="RefSeq" id="WP_317769618.1">
    <property type="nucleotide sequence ID" value="NZ_JAWMAJ010000001.1"/>
</dbReference>
<organism evidence="4 5">
    <name type="scientific">Streptomyces prunicolor</name>
    <dbReference type="NCBI Taxonomy" id="67348"/>
    <lineage>
        <taxon>Bacteria</taxon>
        <taxon>Bacillati</taxon>
        <taxon>Actinomycetota</taxon>
        <taxon>Actinomycetes</taxon>
        <taxon>Kitasatosporales</taxon>
        <taxon>Streptomycetaceae</taxon>
        <taxon>Streptomyces</taxon>
    </lineage>
</organism>
<dbReference type="PANTHER" id="PTHR43157">
    <property type="entry name" value="PHOSPHATIDYLINOSITOL-GLYCAN BIOSYNTHESIS CLASS F PROTEIN-RELATED"/>
    <property type="match status" value="1"/>
</dbReference>
<dbReference type="NCBIfam" id="NF004846">
    <property type="entry name" value="PRK06197.1"/>
    <property type="match status" value="1"/>
</dbReference>
<dbReference type="PRINTS" id="PR00080">
    <property type="entry name" value="SDRFAMILY"/>
</dbReference>
<proteinExistence type="inferred from homology"/>
<sequence length="322" mass="34480">MTGSNPAHWTALDIPGQHGRTAVITGANTGIGFETAKALALRGAEVVLAVRDTDKGKRAAEEITLAAPTARVHVQRLDLSSLASVRDTAGGLRDAYARIDLLINNAGVMYTPHRTTSDGYELQFGTNHLGHFALTALLLDLLPPSPASRVVTVSSAGHRMGGPIDLDDLDWRSRPYDRTAAYGHSKLANLLFTYELDRRLPAGGPLAVAAHPGGADTTGSRSAMSHSSALTRTAFAAIRPLLLQSPERGALPVLRAATDPEVRGGEYYGPRGFQQSKGYPKMVRSSPQSYDTSLQRRLWALSQEMSGIEFPSGTQPGRHSHE</sequence>
<protein>
    <submittedName>
        <fullName evidence="4">Oxidoreductase</fullName>
    </submittedName>
</protein>
<dbReference type="NCBIfam" id="NF004513">
    <property type="entry name" value="PRK05854.1"/>
    <property type="match status" value="1"/>
</dbReference>
<reference evidence="4 5" key="1">
    <citation type="submission" date="2023-10" db="EMBL/GenBank/DDBJ databases">
        <title>Characterization of rhizosphere-enriched actinobacteria from wheat plants lab-grown on chernevaya soil.</title>
        <authorList>
            <person name="Tikhonova E.N."/>
            <person name="Konopkin A."/>
            <person name="Kravchenko I.K."/>
        </authorList>
    </citation>
    <scope>NUCLEOTIDE SEQUENCE [LARGE SCALE GENOMIC DNA]</scope>
    <source>
        <strain evidence="4 5">RR29</strain>
    </source>
</reference>
<feature type="region of interest" description="Disordered" evidence="3">
    <location>
        <begin position="265"/>
        <end position="287"/>
    </location>
</feature>
<evidence type="ECO:0000256" key="3">
    <source>
        <dbReference type="SAM" id="MobiDB-lite"/>
    </source>
</evidence>
<comment type="caution">
    <text evidence="4">The sequence shown here is derived from an EMBL/GenBank/DDBJ whole genome shotgun (WGS) entry which is preliminary data.</text>
</comment>
<dbReference type="CDD" id="cd05327">
    <property type="entry name" value="retinol-DH_like_SDR_c_like"/>
    <property type="match status" value="1"/>
</dbReference>
<accession>A0ABU4F3B6</accession>
<dbReference type="PANTHER" id="PTHR43157:SF31">
    <property type="entry name" value="PHOSPHATIDYLINOSITOL-GLYCAN BIOSYNTHESIS CLASS F PROTEIN"/>
    <property type="match status" value="1"/>
</dbReference>
<dbReference type="SUPFAM" id="SSF51735">
    <property type="entry name" value="NAD(P)-binding Rossmann-fold domains"/>
    <property type="match status" value="1"/>
</dbReference>
<dbReference type="Pfam" id="PF00106">
    <property type="entry name" value="adh_short"/>
    <property type="match status" value="1"/>
</dbReference>
<comment type="similarity">
    <text evidence="2">Belongs to the short-chain dehydrogenases/reductases (SDR) family.</text>
</comment>
<evidence type="ECO:0000313" key="5">
    <source>
        <dbReference type="Proteomes" id="UP001187346"/>
    </source>
</evidence>
<keyword evidence="1" id="KW-0560">Oxidoreductase</keyword>
<keyword evidence="5" id="KW-1185">Reference proteome</keyword>
<dbReference type="EMBL" id="JAWMAJ010000001">
    <property type="protein sequence ID" value="MDV7214446.1"/>
    <property type="molecule type" value="Genomic_DNA"/>
</dbReference>
<dbReference type="Gene3D" id="3.40.50.720">
    <property type="entry name" value="NAD(P)-binding Rossmann-like Domain"/>
    <property type="match status" value="1"/>
</dbReference>
<dbReference type="InterPro" id="IPR002347">
    <property type="entry name" value="SDR_fam"/>
</dbReference>
<dbReference type="InterPro" id="IPR036291">
    <property type="entry name" value="NAD(P)-bd_dom_sf"/>
</dbReference>
<gene>
    <name evidence="4" type="ORF">R5A26_00625</name>
</gene>
<evidence type="ECO:0000256" key="2">
    <source>
        <dbReference type="RuleBase" id="RU000363"/>
    </source>
</evidence>
<name>A0ABU4F3B6_9ACTN</name>
<evidence type="ECO:0000256" key="1">
    <source>
        <dbReference type="ARBA" id="ARBA00023002"/>
    </source>
</evidence>
<dbReference type="Proteomes" id="UP001187346">
    <property type="component" value="Unassembled WGS sequence"/>
</dbReference>